<evidence type="ECO:0000313" key="2">
    <source>
        <dbReference type="EMBL" id="KAF4136091.1"/>
    </source>
</evidence>
<name>A0A833TEE7_PHYIN</name>
<dbReference type="EMBL" id="JAACNO010002014">
    <property type="protein sequence ID" value="KAF4136091.1"/>
    <property type="molecule type" value="Genomic_DNA"/>
</dbReference>
<keyword evidence="3" id="KW-1185">Reference proteome</keyword>
<evidence type="ECO:0000313" key="3">
    <source>
        <dbReference type="Proteomes" id="UP000602510"/>
    </source>
</evidence>
<dbReference type="Proteomes" id="UP000704712">
    <property type="component" value="Unassembled WGS sequence"/>
</dbReference>
<proteinExistence type="predicted"/>
<reference evidence="1" key="1">
    <citation type="submission" date="2020-04" db="EMBL/GenBank/DDBJ databases">
        <title>Hybrid Assembly of Korean Phytophthora infestans isolates.</title>
        <authorList>
            <person name="Prokchorchik M."/>
            <person name="Lee Y."/>
            <person name="Seo J."/>
            <person name="Cho J.-H."/>
            <person name="Park Y.-E."/>
            <person name="Jang D.-C."/>
            <person name="Im J.-S."/>
            <person name="Choi J.-G."/>
            <person name="Park H.-J."/>
            <person name="Lee G.-B."/>
            <person name="Lee Y.-G."/>
            <person name="Hong S.-Y."/>
            <person name="Cho K."/>
            <person name="Sohn K.H."/>
        </authorList>
    </citation>
    <scope>NUCLEOTIDE SEQUENCE</scope>
    <source>
        <strain evidence="1">KR_1_A1</strain>
        <strain evidence="2">KR_2_A2</strain>
    </source>
</reference>
<dbReference type="Proteomes" id="UP000602510">
    <property type="component" value="Unassembled WGS sequence"/>
</dbReference>
<gene>
    <name evidence="1" type="ORF">GN244_ATG08369</name>
    <name evidence="2" type="ORF">GN958_ATG14707</name>
</gene>
<dbReference type="EMBL" id="WSZM01000174">
    <property type="protein sequence ID" value="KAF4039536.1"/>
    <property type="molecule type" value="Genomic_DNA"/>
</dbReference>
<comment type="caution">
    <text evidence="1">The sequence shown here is derived from an EMBL/GenBank/DDBJ whole genome shotgun (WGS) entry which is preliminary data.</text>
</comment>
<organism evidence="1 3">
    <name type="scientific">Phytophthora infestans</name>
    <name type="common">Potato late blight agent</name>
    <name type="synonym">Botrytis infestans</name>
    <dbReference type="NCBI Taxonomy" id="4787"/>
    <lineage>
        <taxon>Eukaryota</taxon>
        <taxon>Sar</taxon>
        <taxon>Stramenopiles</taxon>
        <taxon>Oomycota</taxon>
        <taxon>Peronosporomycetes</taxon>
        <taxon>Peronosporales</taxon>
        <taxon>Peronosporaceae</taxon>
        <taxon>Phytophthora</taxon>
    </lineage>
</organism>
<protein>
    <submittedName>
        <fullName evidence="1">Uncharacterized protein</fullName>
    </submittedName>
</protein>
<evidence type="ECO:0000313" key="1">
    <source>
        <dbReference type="EMBL" id="KAF4039536.1"/>
    </source>
</evidence>
<dbReference type="AlphaFoldDB" id="A0A833TEE7"/>
<accession>A0A833TEE7</accession>
<sequence>MGHITASSPPAGHQVHRMPTFGKATVSKTYVFQNTPGTQVDKMPLDVDAYVDAFGTSHGKAALEDHVSKLDDTTLKLACLRRGAMLDNKELRRDFVDALWRSFLVRV</sequence>